<dbReference type="Proteomes" id="UP000555564">
    <property type="component" value="Unassembled WGS sequence"/>
</dbReference>
<dbReference type="EMBL" id="JACHIU010000001">
    <property type="protein sequence ID" value="MBB6471292.1"/>
    <property type="molecule type" value="Genomic_DNA"/>
</dbReference>
<gene>
    <name evidence="2" type="ORF">BJ992_000723</name>
</gene>
<comment type="caution">
    <text evidence="2">The sequence shown here is derived from an EMBL/GenBank/DDBJ whole genome shotgun (WGS) entry which is preliminary data.</text>
</comment>
<feature type="compositionally biased region" description="Basic residues" evidence="1">
    <location>
        <begin position="220"/>
        <end position="231"/>
    </location>
</feature>
<evidence type="ECO:0000313" key="3">
    <source>
        <dbReference type="Proteomes" id="UP000555564"/>
    </source>
</evidence>
<sequence>MSLCASRRAIDCCRRRSRLASRSRSRVRIRRAPASAGRRTGQAWGRVRLAELSPTCERRPWDGTPPPVRRTGLPSVHLYSSARVKPATTRLPRLVARGYPAGVHGHSVRVFFLRPIHPDVNPLHRNLCRLLHHGSPHHPPADTTDLRRRLARIAWRQPTPPEAFSRRPQSQLIPDLDPASLGHGGPTRRDQDPPVTPVDPPECAEPSPPQPGSRPCSRSWGRRRRPGRAWS</sequence>
<protein>
    <submittedName>
        <fullName evidence="2">Uncharacterized protein</fullName>
    </submittedName>
</protein>
<feature type="region of interest" description="Disordered" evidence="1">
    <location>
        <begin position="157"/>
        <end position="231"/>
    </location>
</feature>
<evidence type="ECO:0000313" key="2">
    <source>
        <dbReference type="EMBL" id="MBB6471292.1"/>
    </source>
</evidence>
<keyword evidence="3" id="KW-1185">Reference proteome</keyword>
<proteinExistence type="predicted"/>
<reference evidence="2 3" key="1">
    <citation type="submission" date="2020-08" db="EMBL/GenBank/DDBJ databases">
        <title>Sequencing the genomes of 1000 actinobacteria strains.</title>
        <authorList>
            <person name="Klenk H.-P."/>
        </authorList>
    </citation>
    <scope>NUCLEOTIDE SEQUENCE [LARGE SCALE GENOMIC DNA]</scope>
    <source>
        <strain evidence="2 3">DSM 44936</strain>
    </source>
</reference>
<accession>A0A7X0I9U4</accession>
<dbReference type="AlphaFoldDB" id="A0A7X0I9U4"/>
<organism evidence="2 3">
    <name type="scientific">Sphaerisporangium rubeum</name>
    <dbReference type="NCBI Taxonomy" id="321317"/>
    <lineage>
        <taxon>Bacteria</taxon>
        <taxon>Bacillati</taxon>
        <taxon>Actinomycetota</taxon>
        <taxon>Actinomycetes</taxon>
        <taxon>Streptosporangiales</taxon>
        <taxon>Streptosporangiaceae</taxon>
        <taxon>Sphaerisporangium</taxon>
    </lineage>
</organism>
<name>A0A7X0I9U4_9ACTN</name>
<evidence type="ECO:0000256" key="1">
    <source>
        <dbReference type="SAM" id="MobiDB-lite"/>
    </source>
</evidence>